<reference evidence="1" key="1">
    <citation type="journal article" date="2013" name="Nature">
        <title>Draft genome of the wheat A-genome progenitor Triticum urartu.</title>
        <authorList>
            <person name="Ling H.Q."/>
            <person name="Zhao S."/>
            <person name="Liu D."/>
            <person name="Wang J."/>
            <person name="Sun H."/>
            <person name="Zhang C."/>
            <person name="Fan H."/>
            <person name="Li D."/>
            <person name="Dong L."/>
            <person name="Tao Y."/>
            <person name="Gao C."/>
            <person name="Wu H."/>
            <person name="Li Y."/>
            <person name="Cui Y."/>
            <person name="Guo X."/>
            <person name="Zheng S."/>
            <person name="Wang B."/>
            <person name="Yu K."/>
            <person name="Liang Q."/>
            <person name="Yang W."/>
            <person name="Lou X."/>
            <person name="Chen J."/>
            <person name="Feng M."/>
            <person name="Jian J."/>
            <person name="Zhang X."/>
            <person name="Luo G."/>
            <person name="Jiang Y."/>
            <person name="Liu J."/>
            <person name="Wang Z."/>
            <person name="Sha Y."/>
            <person name="Zhang B."/>
            <person name="Wu H."/>
            <person name="Tang D."/>
            <person name="Shen Q."/>
            <person name="Xue P."/>
            <person name="Zou S."/>
            <person name="Wang X."/>
            <person name="Liu X."/>
            <person name="Wang F."/>
            <person name="Yang Y."/>
            <person name="An X."/>
            <person name="Dong Z."/>
            <person name="Zhang K."/>
            <person name="Zhang X."/>
            <person name="Luo M.C."/>
            <person name="Dvorak J."/>
            <person name="Tong Y."/>
            <person name="Wang J."/>
            <person name="Yang H."/>
            <person name="Li Z."/>
            <person name="Wang D."/>
            <person name="Zhang A."/>
            <person name="Wang J."/>
        </authorList>
    </citation>
    <scope>NUCLEOTIDE SEQUENCE</scope>
</reference>
<dbReference type="AlphaFoldDB" id="M7YEF0"/>
<sequence length="127" mass="13692">MEMFTDRHGSSGTFSPRRRDRVAVLDASPCSRALVEEDLGASNMKQHKRASGLGGQQREAALDGAVSRGQTGTWRLVQPAIDEEAKIEQVRQGEVQGAGAGNLARRRPVLVEEVEAEVGHGASGTWR</sequence>
<proteinExistence type="predicted"/>
<protein>
    <submittedName>
        <fullName evidence="1">Uncharacterized protein</fullName>
    </submittedName>
</protein>
<gene>
    <name evidence="1" type="ORF">TRIUR3_33061</name>
</gene>
<evidence type="ECO:0000313" key="1">
    <source>
        <dbReference type="EMBL" id="EMS35674.1"/>
    </source>
</evidence>
<dbReference type="EMBL" id="KD498722">
    <property type="protein sequence ID" value="EMS35674.1"/>
    <property type="molecule type" value="Genomic_DNA"/>
</dbReference>
<name>M7YEF0_TRIUA</name>
<organism evidence="1">
    <name type="scientific">Triticum urartu</name>
    <name type="common">Red wild einkorn</name>
    <name type="synonym">Crithodium urartu</name>
    <dbReference type="NCBI Taxonomy" id="4572"/>
    <lineage>
        <taxon>Eukaryota</taxon>
        <taxon>Viridiplantae</taxon>
        <taxon>Streptophyta</taxon>
        <taxon>Embryophyta</taxon>
        <taxon>Tracheophyta</taxon>
        <taxon>Spermatophyta</taxon>
        <taxon>Magnoliopsida</taxon>
        <taxon>Liliopsida</taxon>
        <taxon>Poales</taxon>
        <taxon>Poaceae</taxon>
        <taxon>BOP clade</taxon>
        <taxon>Pooideae</taxon>
        <taxon>Triticodae</taxon>
        <taxon>Triticeae</taxon>
        <taxon>Triticinae</taxon>
        <taxon>Triticum</taxon>
    </lineage>
</organism>
<dbReference type="OMA" id="MEMFTDR"/>
<accession>M7YEF0</accession>